<organism evidence="5 6">
    <name type="scientific">Microtus ochrogaster</name>
    <name type="common">Prairie vole</name>
    <dbReference type="NCBI Taxonomy" id="79684"/>
    <lineage>
        <taxon>Eukaryota</taxon>
        <taxon>Metazoa</taxon>
        <taxon>Chordata</taxon>
        <taxon>Craniata</taxon>
        <taxon>Vertebrata</taxon>
        <taxon>Euteleostomi</taxon>
        <taxon>Mammalia</taxon>
        <taxon>Eutheria</taxon>
        <taxon>Euarchontoglires</taxon>
        <taxon>Glires</taxon>
        <taxon>Rodentia</taxon>
        <taxon>Myomorpha</taxon>
        <taxon>Muroidea</taxon>
        <taxon>Cricetidae</taxon>
        <taxon>Arvicolinae</taxon>
        <taxon>Microtus</taxon>
    </lineage>
</organism>
<feature type="region of interest" description="Disordered" evidence="3">
    <location>
        <begin position="372"/>
        <end position="396"/>
    </location>
</feature>
<feature type="domain" description="DUF4515" evidence="4">
    <location>
        <begin position="169"/>
        <end position="373"/>
    </location>
</feature>
<evidence type="ECO:0000256" key="2">
    <source>
        <dbReference type="SAM" id="Coils"/>
    </source>
</evidence>
<keyword evidence="1 2" id="KW-0175">Coiled coil</keyword>
<feature type="coiled-coil region" evidence="2">
    <location>
        <begin position="333"/>
        <end position="370"/>
    </location>
</feature>
<proteinExistence type="predicted"/>
<reference evidence="6" key="1">
    <citation type="submission" date="2025-08" db="UniProtKB">
        <authorList>
            <consortium name="RefSeq"/>
        </authorList>
    </citation>
    <scope>IDENTIFICATION</scope>
</reference>
<dbReference type="Pfam" id="PF14988">
    <property type="entry name" value="DUF4515"/>
    <property type="match status" value="1"/>
</dbReference>
<dbReference type="PANTHER" id="PTHR14845">
    <property type="entry name" value="COILED-COIL DOMAIN-CONTAINING 166"/>
    <property type="match status" value="1"/>
</dbReference>
<dbReference type="PANTHER" id="PTHR14845:SF8">
    <property type="entry name" value="COILED-COIL DOMAIN CONTAINING 121"/>
    <property type="match status" value="1"/>
</dbReference>
<protein>
    <submittedName>
        <fullName evidence="6">Coiled-coil domain-containing protein 121</fullName>
    </submittedName>
</protein>
<dbReference type="InterPro" id="IPR032777">
    <property type="entry name" value="DUF4515"/>
</dbReference>
<evidence type="ECO:0000256" key="3">
    <source>
        <dbReference type="SAM" id="MobiDB-lite"/>
    </source>
</evidence>
<accession>A0ABM1AWA0</accession>
<feature type="coiled-coil region" evidence="2">
    <location>
        <begin position="241"/>
        <end position="275"/>
    </location>
</feature>
<feature type="compositionally biased region" description="Basic and acidic residues" evidence="3">
    <location>
        <begin position="385"/>
        <end position="396"/>
    </location>
</feature>
<dbReference type="Proteomes" id="UP000694915">
    <property type="component" value="Unplaced"/>
</dbReference>
<feature type="region of interest" description="Disordered" evidence="3">
    <location>
        <begin position="59"/>
        <end position="102"/>
    </location>
</feature>
<keyword evidence="5" id="KW-1185">Reference proteome</keyword>
<feature type="coiled-coil region" evidence="2">
    <location>
        <begin position="128"/>
        <end position="162"/>
    </location>
</feature>
<feature type="compositionally biased region" description="Polar residues" evidence="3">
    <location>
        <begin position="66"/>
        <end position="80"/>
    </location>
</feature>
<gene>
    <name evidence="6" type="primary">Ccdc121</name>
</gene>
<evidence type="ECO:0000259" key="4">
    <source>
        <dbReference type="Pfam" id="PF14988"/>
    </source>
</evidence>
<dbReference type="GeneID" id="101993678"/>
<name>A0ABM1AWA0_MICOH</name>
<sequence>MDFQEQGNQISKVRSPRRSGNKFCQSARTNLVAETKKLCDVNSNCAKSHHVDPKVKTPLENCAPRSYTSGTSCSAETSDLPTHPSEHLSSGIRLAQSPKGSPQPSMYLTILNEFFKPERLTKLENKVKRRTVEALEKLSKNIEEAQLQQEQLLQDSRLLQQEAFYLETENNYFLKFLRKQNDQCKKKHEDLWNRYFQESSELKQRKLELASRFARQNAALQVQLLQGKNTQSQLRQQAQLLAHINEVKENQEMKMQALQKELENMKTETAIKDRQAHLQFLQRKTFLDGQLQELKWLQMGKGGTKEVKDKARALDSTARKVNSEFCFSVQRVYQKLQKKLAKQVQEYHRLDSLKRQLEAWKEQLKEEQWVQEASVRGRQLKAKRERSQNCDPGPKE</sequence>
<feature type="compositionally biased region" description="Polar residues" evidence="3">
    <location>
        <begin position="1"/>
        <end position="12"/>
    </location>
</feature>
<dbReference type="RefSeq" id="XP_013209499.1">
    <property type="nucleotide sequence ID" value="XM_013354045.2"/>
</dbReference>
<evidence type="ECO:0000256" key="1">
    <source>
        <dbReference type="ARBA" id="ARBA00023054"/>
    </source>
</evidence>
<evidence type="ECO:0000313" key="5">
    <source>
        <dbReference type="Proteomes" id="UP000694915"/>
    </source>
</evidence>
<feature type="region of interest" description="Disordered" evidence="3">
    <location>
        <begin position="1"/>
        <end position="22"/>
    </location>
</feature>
<evidence type="ECO:0000313" key="6">
    <source>
        <dbReference type="RefSeq" id="XP_013209499.1"/>
    </source>
</evidence>